<protein>
    <submittedName>
        <fullName evidence="2">Uncharacterized protein</fullName>
    </submittedName>
</protein>
<evidence type="ECO:0000313" key="2">
    <source>
        <dbReference type="EMBL" id="UJO21605.1"/>
    </source>
</evidence>
<accession>A0A9Q8PFS0</accession>
<evidence type="ECO:0000313" key="3">
    <source>
        <dbReference type="Proteomes" id="UP000756132"/>
    </source>
</evidence>
<keyword evidence="3" id="KW-1185">Reference proteome</keyword>
<keyword evidence="1" id="KW-0472">Membrane</keyword>
<proteinExistence type="predicted"/>
<keyword evidence="1" id="KW-1133">Transmembrane helix</keyword>
<organism evidence="2 3">
    <name type="scientific">Passalora fulva</name>
    <name type="common">Tomato leaf mold</name>
    <name type="synonym">Cladosporium fulvum</name>
    <dbReference type="NCBI Taxonomy" id="5499"/>
    <lineage>
        <taxon>Eukaryota</taxon>
        <taxon>Fungi</taxon>
        <taxon>Dikarya</taxon>
        <taxon>Ascomycota</taxon>
        <taxon>Pezizomycotina</taxon>
        <taxon>Dothideomycetes</taxon>
        <taxon>Dothideomycetidae</taxon>
        <taxon>Mycosphaerellales</taxon>
        <taxon>Mycosphaerellaceae</taxon>
        <taxon>Fulvia</taxon>
    </lineage>
</organism>
<dbReference type="Proteomes" id="UP000756132">
    <property type="component" value="Chromosome 9"/>
</dbReference>
<feature type="transmembrane region" description="Helical" evidence="1">
    <location>
        <begin position="6"/>
        <end position="23"/>
    </location>
</feature>
<dbReference type="GeneID" id="71989223"/>
<dbReference type="AlphaFoldDB" id="A0A9Q8PFS0"/>
<sequence length="84" mass="8985">MFPTTTSDIASIATSAAIIFGMYKLDRGAQRQRGLMEGPGDLQDQQIDEFMKRCGKLSALCTFATAGNGAFLYNMGGGALSWVL</sequence>
<reference evidence="2" key="1">
    <citation type="submission" date="2021-12" db="EMBL/GenBank/DDBJ databases">
        <authorList>
            <person name="Zaccaron A."/>
            <person name="Stergiopoulos I."/>
        </authorList>
    </citation>
    <scope>NUCLEOTIDE SEQUENCE</scope>
    <source>
        <strain evidence="2">Race5_Kim</strain>
    </source>
</reference>
<evidence type="ECO:0000256" key="1">
    <source>
        <dbReference type="SAM" id="Phobius"/>
    </source>
</evidence>
<reference evidence="2" key="2">
    <citation type="journal article" date="2022" name="Microb. Genom.">
        <title>A chromosome-scale genome assembly of the tomato pathogen Cladosporium fulvum reveals a compartmentalized genome architecture and the presence of a dispensable chromosome.</title>
        <authorList>
            <person name="Zaccaron A.Z."/>
            <person name="Chen L.H."/>
            <person name="Samaras A."/>
            <person name="Stergiopoulos I."/>
        </authorList>
    </citation>
    <scope>NUCLEOTIDE SEQUENCE</scope>
    <source>
        <strain evidence="2">Race5_Kim</strain>
    </source>
</reference>
<gene>
    <name evidence="2" type="ORF">CLAFUR5_09345</name>
</gene>
<dbReference type="EMBL" id="CP090171">
    <property type="protein sequence ID" value="UJO21605.1"/>
    <property type="molecule type" value="Genomic_DNA"/>
</dbReference>
<dbReference type="RefSeq" id="XP_047765971.1">
    <property type="nucleotide sequence ID" value="XM_047908493.1"/>
</dbReference>
<name>A0A9Q8PFS0_PASFU</name>
<keyword evidence="1" id="KW-0812">Transmembrane</keyword>
<dbReference type="KEGG" id="ffu:CLAFUR5_09345"/>